<gene>
    <name evidence="2" type="ORF">LMG21510_01541</name>
</gene>
<dbReference type="EMBL" id="CAJZAH010000002">
    <property type="protein sequence ID" value="CAG9171063.1"/>
    <property type="molecule type" value="Genomic_DNA"/>
</dbReference>
<dbReference type="PANTHER" id="PTHR35174">
    <property type="entry name" value="BLL7171 PROTEIN-RELATED"/>
    <property type="match status" value="1"/>
</dbReference>
<evidence type="ECO:0000313" key="3">
    <source>
        <dbReference type="Proteomes" id="UP000721236"/>
    </source>
</evidence>
<reference evidence="2 3" key="1">
    <citation type="submission" date="2021-08" db="EMBL/GenBank/DDBJ databases">
        <authorList>
            <person name="Peeters C."/>
        </authorList>
    </citation>
    <scope>NUCLEOTIDE SEQUENCE [LARGE SCALE GENOMIC DNA]</scope>
    <source>
        <strain evidence="2 3">LMG 21510</strain>
    </source>
</reference>
<name>A0ABM8WUA0_9BURK</name>
<dbReference type="Pfam" id="PF13474">
    <property type="entry name" value="SnoaL_3"/>
    <property type="match status" value="1"/>
</dbReference>
<accession>A0ABM8WUA0</accession>
<dbReference type="Gene3D" id="3.10.450.50">
    <property type="match status" value="1"/>
</dbReference>
<organism evidence="2 3">
    <name type="scientific">Cupriavidus respiraculi</name>
    <dbReference type="NCBI Taxonomy" id="195930"/>
    <lineage>
        <taxon>Bacteria</taxon>
        <taxon>Pseudomonadati</taxon>
        <taxon>Pseudomonadota</taxon>
        <taxon>Betaproteobacteria</taxon>
        <taxon>Burkholderiales</taxon>
        <taxon>Burkholderiaceae</taxon>
        <taxon>Cupriavidus</taxon>
    </lineage>
</organism>
<feature type="domain" description="SnoaL-like" evidence="1">
    <location>
        <begin position="14"/>
        <end position="134"/>
    </location>
</feature>
<dbReference type="InterPro" id="IPR037401">
    <property type="entry name" value="SnoaL-like"/>
</dbReference>
<dbReference type="PANTHER" id="PTHR35174:SF3">
    <property type="entry name" value="BLL7171 PROTEIN"/>
    <property type="match status" value="1"/>
</dbReference>
<dbReference type="SUPFAM" id="SSF54427">
    <property type="entry name" value="NTF2-like"/>
    <property type="match status" value="1"/>
</dbReference>
<dbReference type="Proteomes" id="UP000721236">
    <property type="component" value="Unassembled WGS sequence"/>
</dbReference>
<comment type="caution">
    <text evidence="2">The sequence shown here is derived from an EMBL/GenBank/DDBJ whole genome shotgun (WGS) entry which is preliminary data.</text>
</comment>
<evidence type="ECO:0000313" key="2">
    <source>
        <dbReference type="EMBL" id="CAG9171063.1"/>
    </source>
</evidence>
<protein>
    <recommendedName>
        <fullName evidence="1">SnoaL-like domain-containing protein</fullName>
    </recommendedName>
</protein>
<dbReference type="InterPro" id="IPR032710">
    <property type="entry name" value="NTF2-like_dom_sf"/>
</dbReference>
<keyword evidence="3" id="KW-1185">Reference proteome</keyword>
<dbReference type="RefSeq" id="WP_224040884.1">
    <property type="nucleotide sequence ID" value="NZ_CAJZAH010000002.1"/>
</dbReference>
<proteinExistence type="predicted"/>
<sequence>MNAEVGDTTTQQLQALMEKWMVAARSRDLKAIMSCYTDDVVAFDAIIQLQFKGADAYGKHWAMCMEMCGGEMIFEPRDLTIAASGDVGYGHYLMRCGAKDADGTEKSSWMRCSVGFRRTGGQWAIAHEHFSAPFDMESGKALFDLKP</sequence>
<evidence type="ECO:0000259" key="1">
    <source>
        <dbReference type="Pfam" id="PF13474"/>
    </source>
</evidence>